<evidence type="ECO:0000313" key="4">
    <source>
        <dbReference type="Proteomes" id="UP000611500"/>
    </source>
</evidence>
<dbReference type="InterPro" id="IPR021136">
    <property type="entry name" value="Flagellar_hook_control-like_C"/>
</dbReference>
<feature type="domain" description="Flagellar hook-length control protein-like C-terminal" evidence="2">
    <location>
        <begin position="338"/>
        <end position="403"/>
    </location>
</feature>
<dbReference type="Pfam" id="PF02120">
    <property type="entry name" value="Flg_hook"/>
    <property type="match status" value="1"/>
</dbReference>
<evidence type="ECO:0000259" key="2">
    <source>
        <dbReference type="Pfam" id="PF02120"/>
    </source>
</evidence>
<reference evidence="3" key="2">
    <citation type="submission" date="2020-09" db="EMBL/GenBank/DDBJ databases">
        <authorList>
            <person name="Sun Q."/>
            <person name="Zhou Y."/>
        </authorList>
    </citation>
    <scope>NUCLEOTIDE SEQUENCE</scope>
    <source>
        <strain evidence="3">CGMCC 1.7081</strain>
    </source>
</reference>
<sequence>MNNAVPMSSLAPVQAGGAGKVAARAGGLGAAAELFAQLFAAEAGKGSEMGGGGSEGPGAGLSQLLNTLGRRALHAEGLAAEDAVEEVADMASDLADALDDLDENLAVGLLEIFGPLLERAGGGTEMPSVGAVDITPDTASAALDMFRSTLSLVGRALRAQPGVAGLLDGQAAGQVGPVSGQSGLFMGLLVAADAPVDEDGMPAVVGPEMVSAAEGEFVEGLAAESAAEAGAEGGDPGDMILSRPVGRAGWADAGAVELLGQIVAAAAGSDGNGAVASIGPRRRGVTAADVLSALPQAVFGGADVVSGDDAAVPAAKTVDPPRFAAVLADQVRAAEVSEGHTRIELNPRGLGALEVDVSTAEDGKLNVVVRAENPGVLSALRSGRELLSQALGDLGGGGLDLQSFSQGSDHRGSDQRRASSLAVAAPQGAGAGASGESVPTDDLIGSGRLNIVT</sequence>
<feature type="compositionally biased region" description="Basic and acidic residues" evidence="1">
    <location>
        <begin position="408"/>
        <end position="417"/>
    </location>
</feature>
<gene>
    <name evidence="3" type="ORF">GCM10010961_12640</name>
</gene>
<feature type="region of interest" description="Disordered" evidence="1">
    <location>
        <begin position="404"/>
        <end position="441"/>
    </location>
</feature>
<evidence type="ECO:0000313" key="3">
    <source>
        <dbReference type="EMBL" id="GHG85518.1"/>
    </source>
</evidence>
<evidence type="ECO:0000256" key="1">
    <source>
        <dbReference type="SAM" id="MobiDB-lite"/>
    </source>
</evidence>
<proteinExistence type="predicted"/>
<dbReference type="EMBL" id="BNAP01000003">
    <property type="protein sequence ID" value="GHG85518.1"/>
    <property type="molecule type" value="Genomic_DNA"/>
</dbReference>
<name>A0A8J3H6Q7_9RHOB</name>
<dbReference type="Gene3D" id="3.30.750.140">
    <property type="match status" value="1"/>
</dbReference>
<keyword evidence="4" id="KW-1185">Reference proteome</keyword>
<comment type="caution">
    <text evidence="3">The sequence shown here is derived from an EMBL/GenBank/DDBJ whole genome shotgun (WGS) entry which is preliminary data.</text>
</comment>
<dbReference type="Proteomes" id="UP000611500">
    <property type="component" value="Unassembled WGS sequence"/>
</dbReference>
<dbReference type="InterPro" id="IPR038610">
    <property type="entry name" value="FliK-like_C_sf"/>
</dbReference>
<reference evidence="3" key="1">
    <citation type="journal article" date="2014" name="Int. J. Syst. Evol. Microbiol.">
        <title>Complete genome sequence of Corynebacterium casei LMG S-19264T (=DSM 44701T), isolated from a smear-ripened cheese.</title>
        <authorList>
            <consortium name="US DOE Joint Genome Institute (JGI-PGF)"/>
            <person name="Walter F."/>
            <person name="Albersmeier A."/>
            <person name="Kalinowski J."/>
            <person name="Ruckert C."/>
        </authorList>
    </citation>
    <scope>NUCLEOTIDE SEQUENCE</scope>
    <source>
        <strain evidence="3">CGMCC 1.7081</strain>
    </source>
</reference>
<dbReference type="AlphaFoldDB" id="A0A8J3H6Q7"/>
<accession>A0A8J3H6Q7</accession>
<protein>
    <recommendedName>
        <fullName evidence="2">Flagellar hook-length control protein-like C-terminal domain-containing protein</fullName>
    </recommendedName>
</protein>
<dbReference type="RefSeq" id="WP_084436989.1">
    <property type="nucleotide sequence ID" value="NZ_BNAP01000003.1"/>
</dbReference>
<organism evidence="3 4">
    <name type="scientific">Pseudodonghicola xiamenensis</name>
    <dbReference type="NCBI Taxonomy" id="337702"/>
    <lineage>
        <taxon>Bacteria</taxon>
        <taxon>Pseudomonadati</taxon>
        <taxon>Pseudomonadota</taxon>
        <taxon>Alphaproteobacteria</taxon>
        <taxon>Rhodobacterales</taxon>
        <taxon>Paracoccaceae</taxon>
        <taxon>Pseudodonghicola</taxon>
    </lineage>
</organism>